<feature type="signal peptide" evidence="5">
    <location>
        <begin position="1"/>
        <end position="22"/>
    </location>
</feature>
<dbReference type="InterPro" id="IPR055355">
    <property type="entry name" value="ZP-C"/>
</dbReference>
<dbReference type="PANTHER" id="PTHR22907:SF54">
    <property type="entry name" value="GH04558P"/>
    <property type="match status" value="1"/>
</dbReference>
<dbReference type="InterPro" id="IPR001507">
    <property type="entry name" value="ZP_dom"/>
</dbReference>
<comment type="caution">
    <text evidence="7">The sequence shown here is derived from an EMBL/GenBank/DDBJ whole genome shotgun (WGS) entry which is preliminary data.</text>
</comment>
<keyword evidence="4" id="KW-0472">Membrane</keyword>
<dbReference type="GO" id="GO:0042302">
    <property type="term" value="F:structural constituent of cuticle"/>
    <property type="evidence" value="ECO:0007669"/>
    <property type="project" value="UniProtKB-KW"/>
</dbReference>
<keyword evidence="8" id="KW-1185">Reference proteome</keyword>
<dbReference type="PANTHER" id="PTHR22907">
    <property type="entry name" value="GH04558P"/>
    <property type="match status" value="1"/>
</dbReference>
<sequence>MTPAILVSSLLILLVTTDGGIGEETSTRTSSGGTVTPVTTTDTPLLSDNDIEISCASTEIKVRIKSPHPDFNGMIYPQGLSKNSSCLTEYYHTDSEWIEYKIPLRSCNTMKINEGSNEEFYNTIVLEPHPKLVTGQGHGFHVRCKYKHNINVQMNIYKDGEELKTEHVKIGDPLKLNISFEHPTKLPFVVTNCKVRDGLGWTEETLVNADGCPVDPEIMGSFVYDKTGNSASVEFLAHKFPYSPSVYYTCSVRVCKNCHPPICNGKVNLRKRRDANVDDGDQPATIEVYNVLWVNEANEQAEADILKEKEDNGEVLCFNQRDFALAIAFSGLFLMIAVIILIFVLCLRRRNSAKSSSESNSSIYSGGYTNTAYSHSS</sequence>
<gene>
    <name evidence="7" type="ORF">AFUS01_LOCUS45464</name>
</gene>
<protein>
    <recommendedName>
        <fullName evidence="6">ZP domain-containing protein</fullName>
    </recommendedName>
</protein>
<evidence type="ECO:0000256" key="5">
    <source>
        <dbReference type="SAM" id="SignalP"/>
    </source>
</evidence>
<accession>A0A8J2LTB0</accession>
<dbReference type="Proteomes" id="UP000708208">
    <property type="component" value="Unassembled WGS sequence"/>
</dbReference>
<keyword evidence="4" id="KW-1133">Transmembrane helix</keyword>
<reference evidence="7" key="1">
    <citation type="submission" date="2021-06" db="EMBL/GenBank/DDBJ databases">
        <authorList>
            <person name="Hodson N. C."/>
            <person name="Mongue J. A."/>
            <person name="Jaron S. K."/>
        </authorList>
    </citation>
    <scope>NUCLEOTIDE SEQUENCE</scope>
</reference>
<dbReference type="AlphaFoldDB" id="A0A8J2LTB0"/>
<feature type="compositionally biased region" description="Low complexity" evidence="3">
    <location>
        <begin position="27"/>
        <end position="43"/>
    </location>
</feature>
<dbReference type="InterPro" id="IPR056953">
    <property type="entry name" value="CUT_N"/>
</dbReference>
<feature type="chain" id="PRO_5035276877" description="ZP domain-containing protein" evidence="5">
    <location>
        <begin position="23"/>
        <end position="377"/>
    </location>
</feature>
<dbReference type="InterPro" id="IPR051962">
    <property type="entry name" value="Cuticlin"/>
</dbReference>
<feature type="transmembrane region" description="Helical" evidence="4">
    <location>
        <begin position="323"/>
        <end position="347"/>
    </location>
</feature>
<feature type="region of interest" description="Disordered" evidence="3">
    <location>
        <begin position="22"/>
        <end position="43"/>
    </location>
</feature>
<evidence type="ECO:0000256" key="2">
    <source>
        <dbReference type="ARBA" id="ARBA00022729"/>
    </source>
</evidence>
<feature type="domain" description="ZP" evidence="6">
    <location>
        <begin position="54"/>
        <end position="270"/>
    </location>
</feature>
<organism evidence="7 8">
    <name type="scientific">Allacma fusca</name>
    <dbReference type="NCBI Taxonomy" id="39272"/>
    <lineage>
        <taxon>Eukaryota</taxon>
        <taxon>Metazoa</taxon>
        <taxon>Ecdysozoa</taxon>
        <taxon>Arthropoda</taxon>
        <taxon>Hexapoda</taxon>
        <taxon>Collembola</taxon>
        <taxon>Symphypleona</taxon>
        <taxon>Sminthuridae</taxon>
        <taxon>Allacma</taxon>
    </lineage>
</organism>
<evidence type="ECO:0000313" key="7">
    <source>
        <dbReference type="EMBL" id="CAG7836197.1"/>
    </source>
</evidence>
<dbReference type="OrthoDB" id="6139674at2759"/>
<keyword evidence="2 5" id="KW-0732">Signal</keyword>
<dbReference type="Pfam" id="PF00100">
    <property type="entry name" value="Zona_pellucida"/>
    <property type="match status" value="1"/>
</dbReference>
<dbReference type="Pfam" id="PF25057">
    <property type="entry name" value="CUT_N"/>
    <property type="match status" value="1"/>
</dbReference>
<keyword evidence="1" id="KW-0193">Cuticle</keyword>
<evidence type="ECO:0000256" key="1">
    <source>
        <dbReference type="ARBA" id="ARBA00022460"/>
    </source>
</evidence>
<evidence type="ECO:0000256" key="4">
    <source>
        <dbReference type="SAM" id="Phobius"/>
    </source>
</evidence>
<name>A0A8J2LTB0_9HEXA</name>
<dbReference type="PROSITE" id="PS51034">
    <property type="entry name" value="ZP_2"/>
    <property type="match status" value="1"/>
</dbReference>
<proteinExistence type="predicted"/>
<evidence type="ECO:0000259" key="6">
    <source>
        <dbReference type="PROSITE" id="PS51034"/>
    </source>
</evidence>
<dbReference type="EMBL" id="CAJVCH010570922">
    <property type="protein sequence ID" value="CAG7836197.1"/>
    <property type="molecule type" value="Genomic_DNA"/>
</dbReference>
<keyword evidence="4" id="KW-0812">Transmembrane</keyword>
<evidence type="ECO:0000313" key="8">
    <source>
        <dbReference type="Proteomes" id="UP000708208"/>
    </source>
</evidence>
<evidence type="ECO:0000256" key="3">
    <source>
        <dbReference type="SAM" id="MobiDB-lite"/>
    </source>
</evidence>
<dbReference type="SMART" id="SM00241">
    <property type="entry name" value="ZP"/>
    <property type="match status" value="1"/>
</dbReference>